<evidence type="ECO:0000313" key="1">
    <source>
        <dbReference type="EMBL" id="KAL3954913.1"/>
    </source>
</evidence>
<keyword evidence="2" id="KW-1185">Reference proteome</keyword>
<dbReference type="Proteomes" id="UP001638806">
    <property type="component" value="Unassembled WGS sequence"/>
</dbReference>
<name>A0ACC4DFN6_PURLI</name>
<gene>
    <name evidence="1" type="ORF">ACCO45_010476</name>
</gene>
<comment type="caution">
    <text evidence="1">The sequence shown here is derived from an EMBL/GenBank/DDBJ whole genome shotgun (WGS) entry which is preliminary data.</text>
</comment>
<reference evidence="1" key="1">
    <citation type="submission" date="2024-12" db="EMBL/GenBank/DDBJ databases">
        <title>Comparative genomics and development of molecular markers within Purpureocillium lilacinum and among Purpureocillium species.</title>
        <authorList>
            <person name="Yeh Z.-Y."/>
            <person name="Ni N.-T."/>
            <person name="Lo P.-H."/>
            <person name="Mushyakhwo K."/>
            <person name="Lin C.-F."/>
            <person name="Nai Y.-S."/>
        </authorList>
    </citation>
    <scope>NUCLEOTIDE SEQUENCE</scope>
    <source>
        <strain evidence="1">NCHU-NPUST-175</strain>
    </source>
</reference>
<organism evidence="1 2">
    <name type="scientific">Purpureocillium lilacinum</name>
    <name type="common">Paecilomyces lilacinus</name>
    <dbReference type="NCBI Taxonomy" id="33203"/>
    <lineage>
        <taxon>Eukaryota</taxon>
        <taxon>Fungi</taxon>
        <taxon>Dikarya</taxon>
        <taxon>Ascomycota</taxon>
        <taxon>Pezizomycotina</taxon>
        <taxon>Sordariomycetes</taxon>
        <taxon>Hypocreomycetidae</taxon>
        <taxon>Hypocreales</taxon>
        <taxon>Ophiocordycipitaceae</taxon>
        <taxon>Purpureocillium</taxon>
    </lineage>
</organism>
<accession>A0ACC4DFN6</accession>
<proteinExistence type="predicted"/>
<evidence type="ECO:0000313" key="2">
    <source>
        <dbReference type="Proteomes" id="UP001638806"/>
    </source>
</evidence>
<dbReference type="EMBL" id="JBGNUJ010000010">
    <property type="protein sequence ID" value="KAL3954913.1"/>
    <property type="molecule type" value="Genomic_DNA"/>
</dbReference>
<sequence length="677" mass="73474">MRRRRARTLVRRRPRGAGGVSRLVWRRQRGLGRHDGHSTRGTRSGGFRASVDGGANGTPQARAVMLEWNAPEESGARQVREVNCGAMGRAPLPPQLGPAGGQLGHAAGPGSTRLDRRRSGAPPQLCQRPQGSASRPQPAAGSWHGAGTAAHVHDTDGHPMLPQTARRAVFPASTGNPAIDAAGQCVGLLGPRDPAPGTEYKDRTVLRTSFTKRPMLTCPSDAASCLASRRCPNTGAFHTRAAPTFFPYQKNTKGRAGHSWHWNARVALSGTLGLTDSNPRSVQHHVSSSRCSPRHASTAYRDMASSPPLGGLGPGHRVDSTWLRRSPHLPRRRAGPRTTSRCKRARMQQPLRSELAIDRDMLPPPHRFPGSVEVSSQDSCGSRRPLHGVRLGGARGRGSMTGHEYEVPTWQTGSDGLAGGLMLCRVLVWHLAGDMRDQRLPVWCQHANCNGGQQSSLIAPWAFLLESTSQSCRSLDRCASHTFDGSIGRDMKRATLDLISARRLNRRHTCSLTRAPETAGVEAQLVAPPSSRPSSWQPELGGSARASDSADGETQNGTEDVAGERSPGPSTAAAGVPWPRRPPGDLCPQGRWSSRWAKEMRSGMNKDERCRGWLEWEAPSRHPTHPGERETSPPPTARLAVMVAVADRWPRQMPACHLAACCRAETRVLDKVCWYYE</sequence>
<protein>
    <submittedName>
        <fullName evidence="1">Uncharacterized protein</fullName>
    </submittedName>
</protein>